<feature type="binding site" evidence="6">
    <location>
        <position position="179"/>
    </location>
    <ligand>
        <name>substrate</name>
    </ligand>
</feature>
<keyword evidence="10" id="KW-1185">Reference proteome</keyword>
<dbReference type="PROSITE" id="PS00680">
    <property type="entry name" value="MAP_1"/>
    <property type="match status" value="1"/>
</dbReference>
<sequence length="264" mass="28580">MIRLKTERQIAGIRESCHLLSTMYRELLPQVKAGVMTLDIDKWVRNWIAKAGGKPIFLGQGSKKNPYPAAICISINHEVIHGIPSKRRIADGDLVSLDCGIDLGGFISDQAITVEVGKVSAAAHALNIATRECLYKGIAAAKAGDRLLQIGRAVQDHALERGYGVVKEFCGHGVGLALHEDPSVPNYPHGANPRMSGGMVIAIEPMINQGTGDVEILEDGWTVVTTDRKLSSHWEHTLAIFSDHTEILTEEGSGPPRDNEPKAL</sequence>
<evidence type="ECO:0000256" key="1">
    <source>
        <dbReference type="ARBA" id="ARBA00002521"/>
    </source>
</evidence>
<dbReference type="GO" id="GO:0005829">
    <property type="term" value="C:cytosol"/>
    <property type="evidence" value="ECO:0007669"/>
    <property type="project" value="TreeGrafter"/>
</dbReference>
<evidence type="ECO:0000256" key="6">
    <source>
        <dbReference type="HAMAP-Rule" id="MF_01974"/>
    </source>
</evidence>
<feature type="binding site" evidence="6">
    <location>
        <position position="235"/>
    </location>
    <ligand>
        <name>a divalent metal cation</name>
        <dbReference type="ChEBI" id="CHEBI:60240"/>
        <label>2</label>
        <note>catalytic</note>
    </ligand>
</feature>
<keyword evidence="2 6" id="KW-0031">Aminopeptidase</keyword>
<keyword evidence="5 6" id="KW-0378">Hydrolase</keyword>
<evidence type="ECO:0000313" key="10">
    <source>
        <dbReference type="Proteomes" id="UP000009223"/>
    </source>
</evidence>
<proteinExistence type="inferred from homology"/>
<evidence type="ECO:0000256" key="7">
    <source>
        <dbReference type="RuleBase" id="RU003653"/>
    </source>
</evidence>
<protein>
    <recommendedName>
        <fullName evidence="6 7">Methionine aminopeptidase</fullName>
        <shortName evidence="6">MAP</shortName>
        <shortName evidence="6">MetAP</shortName>
        <ecNumber evidence="6 7">3.4.11.18</ecNumber>
    </recommendedName>
    <alternativeName>
        <fullName evidence="6">Peptidase M</fullName>
    </alternativeName>
</protein>
<accession>F5YGR1</accession>
<dbReference type="KEGG" id="tpi:TREPR_1219"/>
<reference evidence="10" key="1">
    <citation type="submission" date="2009-12" db="EMBL/GenBank/DDBJ databases">
        <title>Complete sequence of Treponema primitia strain ZAS-2.</title>
        <authorList>
            <person name="Tetu S.G."/>
            <person name="Matson E."/>
            <person name="Ren Q."/>
            <person name="Seshadri R."/>
            <person name="Elbourne L."/>
            <person name="Hassan K.A."/>
            <person name="Durkin A."/>
            <person name="Radune D."/>
            <person name="Mohamoud Y."/>
            <person name="Shay R."/>
            <person name="Jin S."/>
            <person name="Zhang X."/>
            <person name="Lucey K."/>
            <person name="Ballor N.R."/>
            <person name="Ottesen E."/>
            <person name="Rosenthal R."/>
            <person name="Allen A."/>
            <person name="Leadbetter J.R."/>
            <person name="Paulsen I.T."/>
        </authorList>
    </citation>
    <scope>NUCLEOTIDE SEQUENCE [LARGE SCALE GENOMIC DNA]</scope>
    <source>
        <strain evidence="10">ATCC BAA-887 / DSM 12427 / ZAS-2</strain>
    </source>
</reference>
<feature type="binding site" evidence="6">
    <location>
        <position position="204"/>
    </location>
    <ligand>
        <name>a divalent metal cation</name>
        <dbReference type="ChEBI" id="CHEBI:60240"/>
        <label>2</label>
        <note>catalytic</note>
    </ligand>
</feature>
<dbReference type="GO" id="GO:0004239">
    <property type="term" value="F:initiator methionyl aminopeptidase activity"/>
    <property type="evidence" value="ECO:0007669"/>
    <property type="project" value="UniProtKB-UniRule"/>
</dbReference>
<dbReference type="InterPro" id="IPR000994">
    <property type="entry name" value="Pept_M24"/>
</dbReference>
<evidence type="ECO:0000313" key="9">
    <source>
        <dbReference type="EMBL" id="AEF86377.1"/>
    </source>
</evidence>
<evidence type="ECO:0000256" key="3">
    <source>
        <dbReference type="ARBA" id="ARBA00022670"/>
    </source>
</evidence>
<feature type="binding site" evidence="6">
    <location>
        <position position="98"/>
    </location>
    <ligand>
        <name>a divalent metal cation</name>
        <dbReference type="ChEBI" id="CHEBI:60240"/>
        <label>1</label>
    </ligand>
</feature>
<feature type="binding site" evidence="6">
    <location>
        <position position="172"/>
    </location>
    <ligand>
        <name>a divalent metal cation</name>
        <dbReference type="ChEBI" id="CHEBI:60240"/>
        <label>2</label>
        <note>catalytic</note>
    </ligand>
</feature>
<dbReference type="AlphaFoldDB" id="F5YGR1"/>
<dbReference type="PRINTS" id="PR00599">
    <property type="entry name" value="MAPEPTIDASE"/>
</dbReference>
<evidence type="ECO:0000256" key="5">
    <source>
        <dbReference type="ARBA" id="ARBA00022801"/>
    </source>
</evidence>
<dbReference type="Proteomes" id="UP000009223">
    <property type="component" value="Chromosome"/>
</dbReference>
<dbReference type="EC" id="3.4.11.18" evidence="6 7"/>
<keyword evidence="4 6" id="KW-0479">Metal-binding</keyword>
<feature type="domain" description="Peptidase M24" evidence="8">
    <location>
        <begin position="12"/>
        <end position="238"/>
    </location>
</feature>
<dbReference type="OrthoDB" id="9802055at2"/>
<dbReference type="GO" id="GO:0006508">
    <property type="term" value="P:proteolysis"/>
    <property type="evidence" value="ECO:0007669"/>
    <property type="project" value="UniProtKB-KW"/>
</dbReference>
<dbReference type="eggNOG" id="COG0024">
    <property type="taxonomic scope" value="Bacteria"/>
</dbReference>
<dbReference type="Pfam" id="PF00557">
    <property type="entry name" value="Peptidase_M24"/>
    <property type="match status" value="1"/>
</dbReference>
<dbReference type="HOGENOM" id="CLU_015857_0_1_12"/>
<dbReference type="InterPro" id="IPR001714">
    <property type="entry name" value="Pept_M24_MAP"/>
</dbReference>
<evidence type="ECO:0000256" key="4">
    <source>
        <dbReference type="ARBA" id="ARBA00022723"/>
    </source>
</evidence>
<dbReference type="NCBIfam" id="TIGR00500">
    <property type="entry name" value="met_pdase_I"/>
    <property type="match status" value="1"/>
</dbReference>
<dbReference type="STRING" id="545694.TREPR_1219"/>
<dbReference type="GO" id="GO:0046872">
    <property type="term" value="F:metal ion binding"/>
    <property type="evidence" value="ECO:0007669"/>
    <property type="project" value="UniProtKB-UniRule"/>
</dbReference>
<dbReference type="CDD" id="cd01086">
    <property type="entry name" value="MetAP1"/>
    <property type="match status" value="1"/>
</dbReference>
<dbReference type="HAMAP" id="MF_01974">
    <property type="entry name" value="MetAP_1"/>
    <property type="match status" value="1"/>
</dbReference>
<dbReference type="GO" id="GO:0070006">
    <property type="term" value="F:metalloaminopeptidase activity"/>
    <property type="evidence" value="ECO:0007669"/>
    <property type="project" value="UniProtKB-UniRule"/>
</dbReference>
<dbReference type="RefSeq" id="WP_015708857.1">
    <property type="nucleotide sequence ID" value="NC_015578.1"/>
</dbReference>
<keyword evidence="3 6" id="KW-0645">Protease</keyword>
<comment type="subunit">
    <text evidence="6">Monomer.</text>
</comment>
<feature type="binding site" evidence="6">
    <location>
        <position position="109"/>
    </location>
    <ligand>
        <name>a divalent metal cation</name>
        <dbReference type="ChEBI" id="CHEBI:60240"/>
        <label>2</label>
        <note>catalytic</note>
    </ligand>
</feature>
<comment type="similarity">
    <text evidence="6">Belongs to the peptidase M24A family. Methionine aminopeptidase type 1 subfamily.</text>
</comment>
<dbReference type="PANTHER" id="PTHR43330">
    <property type="entry name" value="METHIONINE AMINOPEPTIDASE"/>
    <property type="match status" value="1"/>
</dbReference>
<feature type="binding site" evidence="6">
    <location>
        <position position="81"/>
    </location>
    <ligand>
        <name>substrate</name>
    </ligand>
</feature>
<dbReference type="EMBL" id="CP001843">
    <property type="protein sequence ID" value="AEF86377.1"/>
    <property type="molecule type" value="Genomic_DNA"/>
</dbReference>
<dbReference type="InterPro" id="IPR002467">
    <property type="entry name" value="Pept_M24A_MAP1"/>
</dbReference>
<dbReference type="SUPFAM" id="SSF55920">
    <property type="entry name" value="Creatinase/aminopeptidase"/>
    <property type="match status" value="1"/>
</dbReference>
<dbReference type="PANTHER" id="PTHR43330:SF27">
    <property type="entry name" value="METHIONINE AMINOPEPTIDASE"/>
    <property type="match status" value="1"/>
</dbReference>
<dbReference type="Gene3D" id="3.90.230.10">
    <property type="entry name" value="Creatinase/methionine aminopeptidase superfamily"/>
    <property type="match status" value="1"/>
</dbReference>
<gene>
    <name evidence="6 9" type="primary">map</name>
    <name evidence="9" type="ordered locus">TREPR_1219</name>
</gene>
<comment type="cofactor">
    <cofactor evidence="6">
        <name>Co(2+)</name>
        <dbReference type="ChEBI" id="CHEBI:48828"/>
    </cofactor>
    <cofactor evidence="6">
        <name>Zn(2+)</name>
        <dbReference type="ChEBI" id="CHEBI:29105"/>
    </cofactor>
    <cofactor evidence="6">
        <name>Mn(2+)</name>
        <dbReference type="ChEBI" id="CHEBI:29035"/>
    </cofactor>
    <cofactor evidence="6">
        <name>Fe(2+)</name>
        <dbReference type="ChEBI" id="CHEBI:29033"/>
    </cofactor>
    <text evidence="6">Binds 2 divalent metal cations per subunit. Has a high-affinity and a low affinity metal-binding site. The true nature of the physiological cofactor is under debate. The enzyme is active with cobalt, zinc, manganese or divalent iron ions. Most likely, methionine aminopeptidases function as mononuclear Fe(2+)-metalloproteases under physiological conditions, and the catalytically relevant metal-binding site has been assigned to the histidine-containing high-affinity site.</text>
</comment>
<dbReference type="InterPro" id="IPR036005">
    <property type="entry name" value="Creatinase/aminopeptidase-like"/>
</dbReference>
<evidence type="ECO:0000256" key="2">
    <source>
        <dbReference type="ARBA" id="ARBA00022438"/>
    </source>
</evidence>
<evidence type="ECO:0000259" key="8">
    <source>
        <dbReference type="Pfam" id="PF00557"/>
    </source>
</evidence>
<feature type="binding site" evidence="6">
    <location>
        <position position="235"/>
    </location>
    <ligand>
        <name>a divalent metal cation</name>
        <dbReference type="ChEBI" id="CHEBI:60240"/>
        <label>1</label>
    </ligand>
</feature>
<organism evidence="9 10">
    <name type="scientific">Treponema primitia (strain ATCC BAA-887 / DSM 12427 / ZAS-2)</name>
    <dbReference type="NCBI Taxonomy" id="545694"/>
    <lineage>
        <taxon>Bacteria</taxon>
        <taxon>Pseudomonadati</taxon>
        <taxon>Spirochaetota</taxon>
        <taxon>Spirochaetia</taxon>
        <taxon>Spirochaetales</taxon>
        <taxon>Treponemataceae</taxon>
        <taxon>Treponema</taxon>
    </lineage>
</organism>
<comment type="function">
    <text evidence="1 6">Removes the N-terminal methionine from nascent proteins. The N-terminal methionine is often cleaved when the second residue in the primary sequence is small and uncharged (Met-Ala-, Cys, Gly, Pro, Ser, Thr, or Val). Requires deformylation of the N(alpha)-formylated initiator methionine before it can be hydrolyzed.</text>
</comment>
<comment type="catalytic activity">
    <reaction evidence="6 7">
        <text>Release of N-terminal amino acids, preferentially methionine, from peptides and arylamides.</text>
        <dbReference type="EC" id="3.4.11.18"/>
    </reaction>
</comment>
<feature type="binding site" evidence="6">
    <location>
        <position position="109"/>
    </location>
    <ligand>
        <name>a divalent metal cation</name>
        <dbReference type="ChEBI" id="CHEBI:60240"/>
        <label>1</label>
    </ligand>
</feature>
<name>F5YGR1_TREPZ</name>
<reference evidence="9 10" key="2">
    <citation type="journal article" date="2011" name="ISME J.">
        <title>RNA-seq reveals cooperative metabolic interactions between two termite-gut spirochete species in co-culture.</title>
        <authorList>
            <person name="Rosenthal A.Z."/>
            <person name="Matson E.G."/>
            <person name="Eldar A."/>
            <person name="Leadbetter J.R."/>
        </authorList>
    </citation>
    <scope>NUCLEOTIDE SEQUENCE [LARGE SCALE GENOMIC DNA]</scope>
    <source>
        <strain evidence="10">ATCC BAA-887 / DSM 12427 / ZAS-2</strain>
    </source>
</reference>